<reference evidence="7" key="1">
    <citation type="submission" date="2019-06" db="EMBL/GenBank/DDBJ databases">
        <title>Draft genome sequence of the griseofulvin-producing fungus Xylaria cubensis strain G536.</title>
        <authorList>
            <person name="Mead M.E."/>
            <person name="Raja H.A."/>
            <person name="Steenwyk J.L."/>
            <person name="Knowles S.L."/>
            <person name="Oberlies N.H."/>
            <person name="Rokas A."/>
        </authorList>
    </citation>
    <scope>NUCLEOTIDE SEQUENCE [LARGE SCALE GENOMIC DNA]</scope>
    <source>
        <strain evidence="7">G536</strain>
    </source>
</reference>
<dbReference type="EMBL" id="VFLP01000037">
    <property type="protein sequence ID" value="TRX92367.1"/>
    <property type="molecule type" value="Genomic_DNA"/>
</dbReference>
<keyword evidence="5" id="KW-0812">Transmembrane</keyword>
<feature type="region of interest" description="Disordered" evidence="4">
    <location>
        <begin position="16"/>
        <end position="67"/>
    </location>
</feature>
<organism evidence="6 7">
    <name type="scientific">Xylaria flabelliformis</name>
    <dbReference type="NCBI Taxonomy" id="2512241"/>
    <lineage>
        <taxon>Eukaryota</taxon>
        <taxon>Fungi</taxon>
        <taxon>Dikarya</taxon>
        <taxon>Ascomycota</taxon>
        <taxon>Pezizomycotina</taxon>
        <taxon>Sordariomycetes</taxon>
        <taxon>Xylariomycetidae</taxon>
        <taxon>Xylariales</taxon>
        <taxon>Xylariaceae</taxon>
        <taxon>Xylaria</taxon>
    </lineage>
</organism>
<keyword evidence="7" id="KW-1185">Reference proteome</keyword>
<keyword evidence="5" id="KW-1133">Transmembrane helix</keyword>
<accession>A0A553HWR0</accession>
<dbReference type="PANTHER" id="PTHR24166:SF48">
    <property type="entry name" value="PROTEIN VAPYRIN"/>
    <property type="match status" value="1"/>
</dbReference>
<dbReference type="InterPro" id="IPR050889">
    <property type="entry name" value="Dendritic_Spine_Reg/Scaffold"/>
</dbReference>
<evidence type="ECO:0000256" key="2">
    <source>
        <dbReference type="ARBA" id="ARBA00023043"/>
    </source>
</evidence>
<dbReference type="OrthoDB" id="4772757at2759"/>
<dbReference type="Proteomes" id="UP000319160">
    <property type="component" value="Unassembled WGS sequence"/>
</dbReference>
<protein>
    <submittedName>
        <fullName evidence="6">Uncharacterized protein</fullName>
    </submittedName>
</protein>
<dbReference type="Gene3D" id="1.25.40.20">
    <property type="entry name" value="Ankyrin repeat-containing domain"/>
    <property type="match status" value="1"/>
</dbReference>
<proteinExistence type="predicted"/>
<evidence type="ECO:0000256" key="3">
    <source>
        <dbReference type="PROSITE-ProRule" id="PRU00023"/>
    </source>
</evidence>
<dbReference type="InterPro" id="IPR036770">
    <property type="entry name" value="Ankyrin_rpt-contain_sf"/>
</dbReference>
<feature type="compositionally biased region" description="Polar residues" evidence="4">
    <location>
        <begin position="28"/>
        <end position="64"/>
    </location>
</feature>
<keyword evidence="1" id="KW-0677">Repeat</keyword>
<name>A0A553HWR0_9PEZI</name>
<feature type="repeat" description="ANK" evidence="3">
    <location>
        <begin position="122"/>
        <end position="154"/>
    </location>
</feature>
<dbReference type="AlphaFoldDB" id="A0A553HWR0"/>
<dbReference type="PANTHER" id="PTHR24166">
    <property type="entry name" value="ROLLING PEBBLES, ISOFORM B"/>
    <property type="match status" value="1"/>
</dbReference>
<evidence type="ECO:0000313" key="7">
    <source>
        <dbReference type="Proteomes" id="UP000319160"/>
    </source>
</evidence>
<evidence type="ECO:0000256" key="5">
    <source>
        <dbReference type="SAM" id="Phobius"/>
    </source>
</evidence>
<dbReference type="STRING" id="2512241.A0A553HWR0"/>
<evidence type="ECO:0000313" key="6">
    <source>
        <dbReference type="EMBL" id="TRX92367.1"/>
    </source>
</evidence>
<dbReference type="SMART" id="SM00248">
    <property type="entry name" value="ANK"/>
    <property type="match status" value="3"/>
</dbReference>
<dbReference type="SUPFAM" id="SSF48403">
    <property type="entry name" value="Ankyrin repeat"/>
    <property type="match status" value="1"/>
</dbReference>
<dbReference type="Pfam" id="PF12796">
    <property type="entry name" value="Ank_2"/>
    <property type="match status" value="2"/>
</dbReference>
<evidence type="ECO:0000256" key="1">
    <source>
        <dbReference type="ARBA" id="ARBA00022737"/>
    </source>
</evidence>
<keyword evidence="5" id="KW-0472">Membrane</keyword>
<dbReference type="InterPro" id="IPR002110">
    <property type="entry name" value="Ankyrin_rpt"/>
</dbReference>
<dbReference type="PROSITE" id="PS50297">
    <property type="entry name" value="ANK_REP_REGION"/>
    <property type="match status" value="1"/>
</dbReference>
<dbReference type="PROSITE" id="PS50088">
    <property type="entry name" value="ANK_REPEAT"/>
    <property type="match status" value="1"/>
</dbReference>
<feature type="transmembrane region" description="Helical" evidence="5">
    <location>
        <begin position="443"/>
        <end position="466"/>
    </location>
</feature>
<sequence length="496" mass="56562">MSDKKVTVDVKIAKSAAAKCDDGDRTTETQNPPRYSEIETYTYQKDETAQQLPTHTSGEGSQLLDSDRPGYDVIKARNDTRANPSHQDITEDYFRAIREGNHQIITDLLETNAVTTETDDGVGLTPLLAAVDAGHIETVRFLLEAGADPNAFGVVRGKKERRPSTYRRHLKKYWTPRKIYRTPLQLAAAKGNLPVVKLLMETYHADDALIAPDGELALRLASANGHREIVAYLPARRGGGFRRWKTRHDVAMWRAKRAAEGIYEFVKVFTYHVPRFFVWSVPKHVVVLPIVRQIKWLHAHRAELPRLVIDGLKRFWEGVKAFPRDVWDVLKRIPPFMKELAEFIRDTIVATIKGIPKAARIAALWVWNGIKTLMGVIGSAFDRLFSFLHTALVAIGTFFRNITLKNVWDGFVAFAHAVVVEGPRKLWQWMRKFKNVSIKMLKAMWGCFGEFLGFLFWGLVAVITYVPRKLWEILVSMLRSIGYGGKEVMIWINPKR</sequence>
<gene>
    <name evidence="6" type="ORF">FHL15_006753</name>
</gene>
<comment type="caution">
    <text evidence="6">The sequence shown here is derived from an EMBL/GenBank/DDBJ whole genome shotgun (WGS) entry which is preliminary data.</text>
</comment>
<keyword evidence="2 3" id="KW-0040">ANK repeat</keyword>
<evidence type="ECO:0000256" key="4">
    <source>
        <dbReference type="SAM" id="MobiDB-lite"/>
    </source>
</evidence>